<comment type="subcellular location">
    <subcellularLocation>
        <location evidence="10">Cell inner membrane</location>
    </subcellularLocation>
    <subcellularLocation>
        <location evidence="2">Cell membrane</location>
        <topology evidence="2">Single-pass membrane protein</topology>
    </subcellularLocation>
</comment>
<evidence type="ECO:0000256" key="8">
    <source>
        <dbReference type="ARBA" id="ARBA00022989"/>
    </source>
</evidence>
<evidence type="ECO:0000256" key="1">
    <source>
        <dbReference type="ARBA" id="ARBA00002254"/>
    </source>
</evidence>
<proteinExistence type="inferred from homology"/>
<dbReference type="PANTHER" id="PTHR35091:SF2">
    <property type="entry name" value="FLAGELLAR PROTEIN FLIL"/>
    <property type="match status" value="1"/>
</dbReference>
<feature type="compositionally biased region" description="Acidic residues" evidence="11">
    <location>
        <begin position="60"/>
        <end position="75"/>
    </location>
</feature>
<comment type="caution">
    <text evidence="12">The sequence shown here is derived from an EMBL/GenBank/DDBJ whole genome shotgun (WGS) entry which is preliminary data.</text>
</comment>
<name>A0ABX0VVL7_9RHOB</name>
<comment type="similarity">
    <text evidence="3 10">Belongs to the FliL family.</text>
</comment>
<protein>
    <recommendedName>
        <fullName evidence="10">Flagellar protein FliL</fullName>
    </recommendedName>
</protein>
<organism evidence="12 13">
    <name type="scientific">Marivivens donghaensis</name>
    <dbReference type="NCBI Taxonomy" id="1699413"/>
    <lineage>
        <taxon>Bacteria</taxon>
        <taxon>Pseudomonadati</taxon>
        <taxon>Pseudomonadota</taxon>
        <taxon>Alphaproteobacteria</taxon>
        <taxon>Rhodobacterales</taxon>
        <taxon>Paracoccaceae</taxon>
        <taxon>Marivivens group</taxon>
        <taxon>Marivivens</taxon>
    </lineage>
</organism>
<evidence type="ECO:0000256" key="11">
    <source>
        <dbReference type="SAM" id="MobiDB-lite"/>
    </source>
</evidence>
<evidence type="ECO:0000256" key="5">
    <source>
        <dbReference type="ARBA" id="ARBA00022500"/>
    </source>
</evidence>
<accession>A0ABX0VVL7</accession>
<comment type="function">
    <text evidence="1 10">Controls the rotational direction of flagella during chemotaxis.</text>
</comment>
<feature type="region of interest" description="Disordered" evidence="11">
    <location>
        <begin position="60"/>
        <end position="82"/>
    </location>
</feature>
<evidence type="ECO:0000256" key="4">
    <source>
        <dbReference type="ARBA" id="ARBA00022475"/>
    </source>
</evidence>
<keyword evidence="6 10" id="KW-0812">Transmembrane</keyword>
<evidence type="ECO:0000256" key="3">
    <source>
        <dbReference type="ARBA" id="ARBA00008281"/>
    </source>
</evidence>
<evidence type="ECO:0000313" key="13">
    <source>
        <dbReference type="Proteomes" id="UP000709466"/>
    </source>
</evidence>
<keyword evidence="12" id="KW-0969">Cilium</keyword>
<keyword evidence="10" id="KW-0997">Cell inner membrane</keyword>
<keyword evidence="8 10" id="KW-1133">Transmembrane helix</keyword>
<keyword evidence="9 10" id="KW-0472">Membrane</keyword>
<keyword evidence="4" id="KW-1003">Cell membrane</keyword>
<evidence type="ECO:0000313" key="12">
    <source>
        <dbReference type="EMBL" id="NIY70884.1"/>
    </source>
</evidence>
<keyword evidence="13" id="KW-1185">Reference proteome</keyword>
<keyword evidence="12" id="KW-0282">Flagellum</keyword>
<dbReference type="RefSeq" id="WP_167635779.1">
    <property type="nucleotide sequence ID" value="NZ_JAATOP010000001.1"/>
</dbReference>
<dbReference type="Pfam" id="PF03748">
    <property type="entry name" value="FliL"/>
    <property type="match status" value="1"/>
</dbReference>
<keyword evidence="5 10" id="KW-0145">Chemotaxis</keyword>
<gene>
    <name evidence="12" type="ORF">HCZ30_00375</name>
</gene>
<keyword evidence="12" id="KW-0966">Cell projection</keyword>
<sequence>MADENEEEKKPGIVGKIVKLLTRLVMAAVLLGAGFAGGWFYFANPMSPAQSALSLLAPEPVDETAEGEGEGEGDGEPARIPREMPETPLFVTSYYQMDEALTTNLHNSRQYLQIGVGMSTQYGEQVTANVETHKVAIRSDILGVMSNFTEEQVAGADGRTELASAIKDTVNHRLEQLEGFGGVEDVFFTSFVLQ</sequence>
<evidence type="ECO:0000256" key="9">
    <source>
        <dbReference type="ARBA" id="ARBA00023136"/>
    </source>
</evidence>
<evidence type="ECO:0000256" key="2">
    <source>
        <dbReference type="ARBA" id="ARBA00004162"/>
    </source>
</evidence>
<feature type="transmembrane region" description="Helical" evidence="10">
    <location>
        <begin position="20"/>
        <end position="42"/>
    </location>
</feature>
<evidence type="ECO:0000256" key="6">
    <source>
        <dbReference type="ARBA" id="ARBA00022692"/>
    </source>
</evidence>
<keyword evidence="7 10" id="KW-0283">Flagellar rotation</keyword>
<dbReference type="Proteomes" id="UP000709466">
    <property type="component" value="Unassembled WGS sequence"/>
</dbReference>
<dbReference type="PANTHER" id="PTHR35091">
    <property type="entry name" value="FLAGELLAR PROTEIN FLIL"/>
    <property type="match status" value="1"/>
</dbReference>
<evidence type="ECO:0000256" key="7">
    <source>
        <dbReference type="ARBA" id="ARBA00022779"/>
    </source>
</evidence>
<dbReference type="InterPro" id="IPR005503">
    <property type="entry name" value="FliL"/>
</dbReference>
<evidence type="ECO:0000256" key="10">
    <source>
        <dbReference type="RuleBase" id="RU364125"/>
    </source>
</evidence>
<reference evidence="12 13" key="1">
    <citation type="submission" date="2020-03" db="EMBL/GenBank/DDBJ databases">
        <title>Bacterial isolates of synthetic phycosphere.</title>
        <authorList>
            <person name="Fu H."/>
            <person name="Moran M.A."/>
        </authorList>
    </citation>
    <scope>NUCLEOTIDE SEQUENCE [LARGE SCALE GENOMIC DNA]</scope>
    <source>
        <strain evidence="12 13">HF1</strain>
    </source>
</reference>
<dbReference type="EMBL" id="JAATOP010000001">
    <property type="protein sequence ID" value="NIY70884.1"/>
    <property type="molecule type" value="Genomic_DNA"/>
</dbReference>